<organism evidence="3 4">
    <name type="scientific">Herbihabitans rhizosphaerae</name>
    <dbReference type="NCBI Taxonomy" id="1872711"/>
    <lineage>
        <taxon>Bacteria</taxon>
        <taxon>Bacillati</taxon>
        <taxon>Actinomycetota</taxon>
        <taxon>Actinomycetes</taxon>
        <taxon>Pseudonocardiales</taxon>
        <taxon>Pseudonocardiaceae</taxon>
        <taxon>Herbihabitans</taxon>
    </lineage>
</organism>
<dbReference type="InterPro" id="IPR006016">
    <property type="entry name" value="UspA"/>
</dbReference>
<dbReference type="AlphaFoldDB" id="A0A4Q7L697"/>
<dbReference type="PANTHER" id="PTHR46268">
    <property type="entry name" value="STRESS RESPONSE PROTEIN NHAX"/>
    <property type="match status" value="1"/>
</dbReference>
<feature type="domain" description="UspA" evidence="2">
    <location>
        <begin position="157"/>
        <end position="295"/>
    </location>
</feature>
<dbReference type="PANTHER" id="PTHR46268:SF6">
    <property type="entry name" value="UNIVERSAL STRESS PROTEIN UP12"/>
    <property type="match status" value="1"/>
</dbReference>
<dbReference type="EMBL" id="SGWQ01000002">
    <property type="protein sequence ID" value="RZS43812.1"/>
    <property type="molecule type" value="Genomic_DNA"/>
</dbReference>
<feature type="domain" description="UspA" evidence="2">
    <location>
        <begin position="10"/>
        <end position="146"/>
    </location>
</feature>
<name>A0A4Q7L697_9PSEU</name>
<dbReference type="InterPro" id="IPR014729">
    <property type="entry name" value="Rossmann-like_a/b/a_fold"/>
</dbReference>
<dbReference type="Gene3D" id="3.40.50.620">
    <property type="entry name" value="HUPs"/>
    <property type="match status" value="2"/>
</dbReference>
<gene>
    <name evidence="3" type="ORF">EV193_102793</name>
</gene>
<dbReference type="PRINTS" id="PR01438">
    <property type="entry name" value="UNVRSLSTRESS"/>
</dbReference>
<comment type="caution">
    <text evidence="3">The sequence shown here is derived from an EMBL/GenBank/DDBJ whole genome shotgun (WGS) entry which is preliminary data.</text>
</comment>
<protein>
    <submittedName>
        <fullName evidence="3">Nucleotide-binding universal stress UspA family protein</fullName>
    </submittedName>
</protein>
<keyword evidence="4" id="KW-1185">Reference proteome</keyword>
<evidence type="ECO:0000256" key="1">
    <source>
        <dbReference type="ARBA" id="ARBA00008791"/>
    </source>
</evidence>
<dbReference type="Proteomes" id="UP000294257">
    <property type="component" value="Unassembled WGS sequence"/>
</dbReference>
<dbReference type="OrthoDB" id="3404132at2"/>
<reference evidence="3 4" key="1">
    <citation type="submission" date="2019-02" db="EMBL/GenBank/DDBJ databases">
        <title>Genomic Encyclopedia of Type Strains, Phase IV (KMG-IV): sequencing the most valuable type-strain genomes for metagenomic binning, comparative biology and taxonomic classification.</title>
        <authorList>
            <person name="Goeker M."/>
        </authorList>
    </citation>
    <scope>NUCLEOTIDE SEQUENCE [LARGE SCALE GENOMIC DNA]</scope>
    <source>
        <strain evidence="3 4">DSM 101727</strain>
    </source>
</reference>
<dbReference type="InterPro" id="IPR006015">
    <property type="entry name" value="Universal_stress_UspA"/>
</dbReference>
<dbReference type="SUPFAM" id="SSF52402">
    <property type="entry name" value="Adenine nucleotide alpha hydrolases-like"/>
    <property type="match status" value="2"/>
</dbReference>
<evidence type="ECO:0000259" key="2">
    <source>
        <dbReference type="Pfam" id="PF00582"/>
    </source>
</evidence>
<proteinExistence type="inferred from homology"/>
<accession>A0A4Q7L697</accession>
<dbReference type="RefSeq" id="WP_130343595.1">
    <property type="nucleotide sequence ID" value="NZ_SGWQ01000002.1"/>
</dbReference>
<evidence type="ECO:0000313" key="4">
    <source>
        <dbReference type="Proteomes" id="UP000294257"/>
    </source>
</evidence>
<evidence type="ECO:0000313" key="3">
    <source>
        <dbReference type="EMBL" id="RZS43812.1"/>
    </source>
</evidence>
<sequence>MTASRPSLPVVVGVDGSSSAVHAVRWAAEEASRLGAPLRVVHGYLLPRTELPYTLPSHGDVRDAVRQQAEHWLRSALTSATDVAPLVRTQVDLRTAPPISVLLELSEQARMVVVGARGLGGFAGLAVGSVAMALIAHGRCAVTVVRGPRPGARPPDYGPVVVGLNGAARADAAVALAFEEASARHAELIAVYLWPEMLNDSAFEAARAVLDWHAIEGAAVVHLRQRLASWQRKYPDVRVRQVTVRDRPVQALLTQAERAQLVVVARTPQAGGSGLLLRSTSQALVHYAPCPVVAVAGDH</sequence>
<dbReference type="Pfam" id="PF00582">
    <property type="entry name" value="Usp"/>
    <property type="match status" value="2"/>
</dbReference>
<comment type="similarity">
    <text evidence="1">Belongs to the universal stress protein A family.</text>
</comment>